<gene>
    <name evidence="3" type="ORF">H9Q81_05480</name>
</gene>
<accession>A0A7G9GUG0</accession>
<dbReference type="Pfam" id="PF01261">
    <property type="entry name" value="AP_endonuc_2"/>
    <property type="match status" value="1"/>
</dbReference>
<evidence type="ECO:0000313" key="4">
    <source>
        <dbReference type="Proteomes" id="UP000515913"/>
    </source>
</evidence>
<proteinExistence type="predicted"/>
<dbReference type="PANTHER" id="PTHR43489">
    <property type="entry name" value="ISOMERASE"/>
    <property type="match status" value="1"/>
</dbReference>
<dbReference type="AlphaFoldDB" id="A0A7G9GUG0"/>
<evidence type="ECO:0000256" key="1">
    <source>
        <dbReference type="ARBA" id="ARBA00023235"/>
    </source>
</evidence>
<protein>
    <submittedName>
        <fullName evidence="3">TIM barrel protein</fullName>
    </submittedName>
</protein>
<dbReference type="KEGG" id="fho:H9Q81_05480"/>
<dbReference type="GO" id="GO:0016853">
    <property type="term" value="F:isomerase activity"/>
    <property type="evidence" value="ECO:0007669"/>
    <property type="project" value="UniProtKB-KW"/>
</dbReference>
<dbReference type="InterPro" id="IPR036237">
    <property type="entry name" value="Xyl_isomerase-like_sf"/>
</dbReference>
<name>A0A7G9GUG0_9FUSO</name>
<dbReference type="InterPro" id="IPR013022">
    <property type="entry name" value="Xyl_isomerase-like_TIM-brl"/>
</dbReference>
<dbReference type="InterPro" id="IPR050417">
    <property type="entry name" value="Sugar_Epim/Isomerase"/>
</dbReference>
<keyword evidence="4" id="KW-1185">Reference proteome</keyword>
<dbReference type="Gene3D" id="3.20.20.150">
    <property type="entry name" value="Divalent-metal-dependent TIM barrel enzymes"/>
    <property type="match status" value="1"/>
</dbReference>
<evidence type="ECO:0000259" key="2">
    <source>
        <dbReference type="Pfam" id="PF01261"/>
    </source>
</evidence>
<reference evidence="3 4" key="1">
    <citation type="submission" date="2020-08" db="EMBL/GenBank/DDBJ databases">
        <authorList>
            <person name="Liu C."/>
            <person name="Sun Q."/>
        </authorList>
    </citation>
    <scope>NUCLEOTIDE SEQUENCE [LARGE SCALE GENOMIC DNA]</scope>
    <source>
        <strain evidence="3 4">NSJ-57</strain>
    </source>
</reference>
<feature type="domain" description="Xylose isomerase-like TIM barrel" evidence="2">
    <location>
        <begin position="30"/>
        <end position="238"/>
    </location>
</feature>
<evidence type="ECO:0000313" key="3">
    <source>
        <dbReference type="EMBL" id="QNM14442.1"/>
    </source>
</evidence>
<sequence length="320" mass="38472">MYKLLNMCDFGSISEIEKSMSYYMDKFHFDGFEMIKFTDRNIMSLKKNIKGYHLRFFPCWLDLYRENYDILYRELVNKKNIKDLCGGTTKEELISFYKDELERAKELEVEYIVFHPCNIYIIESLHYKFYYSNREVLEGVVSFLNEIFKDGEYNFKLLLENLWWSGLRLDNYEDAHYLMENIKYHSKGFLLDTGHMLNNNLELKNSDEGIEYIKRNLDKLKEYKNYIYAVHLNYSLSGEYTKKAIELYKDVDNYNVAIEKVYPHIAKIDSHQPFENKKIVDILRSVPALEYLIYELICNSEEELDLKIEKQDICIKGFIK</sequence>
<keyword evidence="1" id="KW-0413">Isomerase</keyword>
<organism evidence="3 4">
    <name type="scientific">Fusobacterium hominis</name>
    <dbReference type="NCBI Taxonomy" id="2764326"/>
    <lineage>
        <taxon>Bacteria</taxon>
        <taxon>Fusobacteriati</taxon>
        <taxon>Fusobacteriota</taxon>
        <taxon>Fusobacteriia</taxon>
        <taxon>Fusobacteriales</taxon>
        <taxon>Fusobacteriaceae</taxon>
        <taxon>Fusobacterium</taxon>
    </lineage>
</organism>
<dbReference type="RefSeq" id="WP_187422620.1">
    <property type="nucleotide sequence ID" value="NZ_CP060637.1"/>
</dbReference>
<dbReference type="SUPFAM" id="SSF51658">
    <property type="entry name" value="Xylose isomerase-like"/>
    <property type="match status" value="1"/>
</dbReference>
<dbReference type="Proteomes" id="UP000515913">
    <property type="component" value="Chromosome"/>
</dbReference>
<dbReference type="EMBL" id="CP060637">
    <property type="protein sequence ID" value="QNM14442.1"/>
    <property type="molecule type" value="Genomic_DNA"/>
</dbReference>
<dbReference type="PANTHER" id="PTHR43489:SF7">
    <property type="entry name" value="3-DEHYDRO-D-GULOSIDE 4-EPIMERASE-RELATED"/>
    <property type="match status" value="1"/>
</dbReference>